<evidence type="ECO:0000313" key="1">
    <source>
        <dbReference type="EMBL" id="KMQ74983.1"/>
    </source>
</evidence>
<dbReference type="STRING" id="1658765.Msub_11182"/>
<comment type="caution">
    <text evidence="1">The sequence shown here is derived from an EMBL/GenBank/DDBJ whole genome shotgun (WGS) entry which is preliminary data.</text>
</comment>
<name>A0A0J7J942_9GAMM</name>
<gene>
    <name evidence="1" type="ORF">Msub_11182</name>
</gene>
<sequence>MEALSGNRYEHIPVRLTEAIHGFRHFRKEPPSCPLSFVAVAA</sequence>
<proteinExistence type="predicted"/>
<evidence type="ECO:0000313" key="2">
    <source>
        <dbReference type="Proteomes" id="UP000036102"/>
    </source>
</evidence>
<accession>A0A0J7J942</accession>
<dbReference type="EMBL" id="LFBU01000001">
    <property type="protein sequence ID" value="KMQ74983.1"/>
    <property type="molecule type" value="Genomic_DNA"/>
</dbReference>
<reference evidence="1 2" key="1">
    <citation type="submission" date="2015-06" db="EMBL/GenBank/DDBJ databases">
        <title>Marinobacter subterrani, a genetically tractable neutrophilic iron-oxidizing strain isolated from the Soudan Iron Mine.</title>
        <authorList>
            <person name="Bonis B.M."/>
            <person name="Gralnick J.A."/>
        </authorList>
    </citation>
    <scope>NUCLEOTIDE SEQUENCE [LARGE SCALE GENOMIC DNA]</scope>
    <source>
        <strain evidence="1 2">JG233</strain>
    </source>
</reference>
<dbReference type="PATRIC" id="fig|1658765.3.peg.1168"/>
<dbReference type="AlphaFoldDB" id="A0A0J7J942"/>
<dbReference type="Proteomes" id="UP000036102">
    <property type="component" value="Unassembled WGS sequence"/>
</dbReference>
<keyword evidence="2" id="KW-1185">Reference proteome</keyword>
<protein>
    <submittedName>
        <fullName evidence="1">Uncharacterized protein</fullName>
    </submittedName>
</protein>
<organism evidence="1 2">
    <name type="scientific">Marinobacter subterrani</name>
    <dbReference type="NCBI Taxonomy" id="1658765"/>
    <lineage>
        <taxon>Bacteria</taxon>
        <taxon>Pseudomonadati</taxon>
        <taxon>Pseudomonadota</taxon>
        <taxon>Gammaproteobacteria</taxon>
        <taxon>Pseudomonadales</taxon>
        <taxon>Marinobacteraceae</taxon>
        <taxon>Marinobacter</taxon>
    </lineage>
</organism>